<feature type="region of interest" description="Disordered" evidence="1">
    <location>
        <begin position="146"/>
        <end position="202"/>
    </location>
</feature>
<gene>
    <name evidence="2" type="ORF">LCGC14_2580950</name>
</gene>
<protein>
    <submittedName>
        <fullName evidence="2">Uncharacterized protein</fullName>
    </submittedName>
</protein>
<sequence>DHKNPGTYARKLLTYDIIQSYLRQLVAESDFGIELAPRAVWDATVARAIFDPLKRWRVDEKGFVHLRTLEDMPLDVRQCIKTEVIKEKIHKDGTIDRTVIYEFYDAQKAAELIGRWSGMDNQRDPLMANREPEPVWAGIIVEGLPAERTEDGNGRPTSEQRAEQTRQVRALSTFEQRDRVIEIQGADAGKSQSYDRGGTFGD</sequence>
<evidence type="ECO:0000313" key="2">
    <source>
        <dbReference type="EMBL" id="KKL07937.1"/>
    </source>
</evidence>
<feature type="non-terminal residue" evidence="2">
    <location>
        <position position="1"/>
    </location>
</feature>
<feature type="compositionally biased region" description="Basic and acidic residues" evidence="1">
    <location>
        <begin position="146"/>
        <end position="166"/>
    </location>
</feature>
<reference evidence="2" key="1">
    <citation type="journal article" date="2015" name="Nature">
        <title>Complex archaea that bridge the gap between prokaryotes and eukaryotes.</title>
        <authorList>
            <person name="Spang A."/>
            <person name="Saw J.H."/>
            <person name="Jorgensen S.L."/>
            <person name="Zaremba-Niedzwiedzka K."/>
            <person name="Martijn J."/>
            <person name="Lind A.E."/>
            <person name="van Eijk R."/>
            <person name="Schleper C."/>
            <person name="Guy L."/>
            <person name="Ettema T.J."/>
        </authorList>
    </citation>
    <scope>NUCLEOTIDE SEQUENCE</scope>
</reference>
<name>A0A0F9B2C0_9ZZZZ</name>
<proteinExistence type="predicted"/>
<comment type="caution">
    <text evidence="2">The sequence shown here is derived from an EMBL/GenBank/DDBJ whole genome shotgun (WGS) entry which is preliminary data.</text>
</comment>
<accession>A0A0F9B2C0</accession>
<evidence type="ECO:0000256" key="1">
    <source>
        <dbReference type="SAM" id="MobiDB-lite"/>
    </source>
</evidence>
<dbReference type="AlphaFoldDB" id="A0A0F9B2C0"/>
<organism evidence="2">
    <name type="scientific">marine sediment metagenome</name>
    <dbReference type="NCBI Taxonomy" id="412755"/>
    <lineage>
        <taxon>unclassified sequences</taxon>
        <taxon>metagenomes</taxon>
        <taxon>ecological metagenomes</taxon>
    </lineage>
</organism>
<dbReference type="EMBL" id="LAZR01043086">
    <property type="protein sequence ID" value="KKL07937.1"/>
    <property type="molecule type" value="Genomic_DNA"/>
</dbReference>